<evidence type="ECO:0000259" key="22">
    <source>
        <dbReference type="PROSITE" id="PS50948"/>
    </source>
</evidence>
<evidence type="ECO:0000256" key="1">
    <source>
        <dbReference type="ARBA" id="ARBA00004479"/>
    </source>
</evidence>
<evidence type="ECO:0000256" key="14">
    <source>
        <dbReference type="ARBA" id="ARBA00023180"/>
    </source>
</evidence>
<dbReference type="InterPro" id="IPR001480">
    <property type="entry name" value="Bulb-type_lectin_dom"/>
</dbReference>
<keyword evidence="2 17" id="KW-0723">Serine/threonine-protein kinase</keyword>
<keyword evidence="7 17" id="KW-0547">Nucleotide-binding</keyword>
<keyword evidence="10 18" id="KW-1133">Transmembrane helix</keyword>
<evidence type="ECO:0000256" key="19">
    <source>
        <dbReference type="SAM" id="SignalP"/>
    </source>
</evidence>
<dbReference type="PANTHER" id="PTHR47974">
    <property type="entry name" value="OS07G0415500 PROTEIN"/>
    <property type="match status" value="1"/>
</dbReference>
<feature type="transmembrane region" description="Helical" evidence="18">
    <location>
        <begin position="452"/>
        <end position="475"/>
    </location>
</feature>
<comment type="catalytic activity">
    <reaction evidence="15 17">
        <text>L-threonyl-[protein] + ATP = O-phospho-L-threonyl-[protein] + ADP + H(+)</text>
        <dbReference type="Rhea" id="RHEA:46608"/>
        <dbReference type="Rhea" id="RHEA-COMP:11060"/>
        <dbReference type="Rhea" id="RHEA-COMP:11605"/>
        <dbReference type="ChEBI" id="CHEBI:15378"/>
        <dbReference type="ChEBI" id="CHEBI:30013"/>
        <dbReference type="ChEBI" id="CHEBI:30616"/>
        <dbReference type="ChEBI" id="CHEBI:61977"/>
        <dbReference type="ChEBI" id="CHEBI:456216"/>
        <dbReference type="EC" id="2.7.11.1"/>
    </reaction>
</comment>
<dbReference type="GO" id="GO:0016020">
    <property type="term" value="C:membrane"/>
    <property type="evidence" value="ECO:0007669"/>
    <property type="project" value="UniProtKB-SubCell"/>
</dbReference>
<dbReference type="PANTHER" id="PTHR47974:SF3">
    <property type="entry name" value="RECEPTOR-LIKE SERINE_THREONINE-PROTEIN KINASE"/>
    <property type="match status" value="1"/>
</dbReference>
<evidence type="ECO:0000256" key="10">
    <source>
        <dbReference type="ARBA" id="ARBA00022989"/>
    </source>
</evidence>
<dbReference type="Pfam" id="PF00954">
    <property type="entry name" value="S_locus_glycop"/>
    <property type="match status" value="1"/>
</dbReference>
<dbReference type="InterPro" id="IPR024171">
    <property type="entry name" value="SRK-like_kinase"/>
</dbReference>
<dbReference type="GO" id="GO:0004674">
    <property type="term" value="F:protein serine/threonine kinase activity"/>
    <property type="evidence" value="ECO:0007669"/>
    <property type="project" value="UniProtKB-KW"/>
</dbReference>
<comment type="catalytic activity">
    <reaction evidence="16 17">
        <text>L-seryl-[protein] + ATP = O-phospho-L-seryl-[protein] + ADP + H(+)</text>
        <dbReference type="Rhea" id="RHEA:17989"/>
        <dbReference type="Rhea" id="RHEA-COMP:9863"/>
        <dbReference type="Rhea" id="RHEA-COMP:11604"/>
        <dbReference type="ChEBI" id="CHEBI:15378"/>
        <dbReference type="ChEBI" id="CHEBI:29999"/>
        <dbReference type="ChEBI" id="CHEBI:30616"/>
        <dbReference type="ChEBI" id="CHEBI:83421"/>
        <dbReference type="ChEBI" id="CHEBI:456216"/>
        <dbReference type="EC" id="2.7.11.1"/>
    </reaction>
</comment>
<dbReference type="Gene3D" id="1.10.510.10">
    <property type="entry name" value="Transferase(Phosphotransferase) domain 1"/>
    <property type="match status" value="1"/>
</dbReference>
<evidence type="ECO:0000256" key="2">
    <source>
        <dbReference type="ARBA" id="ARBA00022527"/>
    </source>
</evidence>
<dbReference type="InterPro" id="IPR000858">
    <property type="entry name" value="S_locus_glycoprot_dom"/>
</dbReference>
<dbReference type="EC" id="2.7.11.1" evidence="17"/>
<reference evidence="23 24" key="1">
    <citation type="journal article" date="2021" name="Commun. Biol.">
        <title>The genome of Shorea leprosula (Dipterocarpaceae) highlights the ecological relevance of drought in aseasonal tropical rainforests.</title>
        <authorList>
            <person name="Ng K.K.S."/>
            <person name="Kobayashi M.J."/>
            <person name="Fawcett J.A."/>
            <person name="Hatakeyama M."/>
            <person name="Paape T."/>
            <person name="Ng C.H."/>
            <person name="Ang C.C."/>
            <person name="Tnah L.H."/>
            <person name="Lee C.T."/>
            <person name="Nishiyama T."/>
            <person name="Sese J."/>
            <person name="O'Brien M.J."/>
            <person name="Copetti D."/>
            <person name="Mohd Noor M.I."/>
            <person name="Ong R.C."/>
            <person name="Putra M."/>
            <person name="Sireger I.Z."/>
            <person name="Indrioko S."/>
            <person name="Kosugi Y."/>
            <person name="Izuno A."/>
            <person name="Isagi Y."/>
            <person name="Lee S.L."/>
            <person name="Shimizu K.K."/>
        </authorList>
    </citation>
    <scope>NUCLEOTIDE SEQUENCE [LARGE SCALE GENOMIC DNA]</scope>
    <source>
        <strain evidence="23">214</strain>
    </source>
</reference>
<dbReference type="PIRSF" id="PIRSF000641">
    <property type="entry name" value="SRK"/>
    <property type="match status" value="1"/>
</dbReference>
<evidence type="ECO:0000256" key="4">
    <source>
        <dbReference type="ARBA" id="ARBA00022679"/>
    </source>
</evidence>
<dbReference type="InterPro" id="IPR011009">
    <property type="entry name" value="Kinase-like_dom_sf"/>
</dbReference>
<comment type="caution">
    <text evidence="23">The sequence shown here is derived from an EMBL/GenBank/DDBJ whole genome shotgun (WGS) entry which is preliminary data.</text>
</comment>
<keyword evidence="13" id="KW-0675">Receptor</keyword>
<evidence type="ECO:0000256" key="11">
    <source>
        <dbReference type="ARBA" id="ARBA00023136"/>
    </source>
</evidence>
<dbReference type="SUPFAM" id="SSF56112">
    <property type="entry name" value="Protein kinase-like (PK-like)"/>
    <property type="match status" value="1"/>
</dbReference>
<evidence type="ECO:0000256" key="15">
    <source>
        <dbReference type="ARBA" id="ARBA00047899"/>
    </source>
</evidence>
<evidence type="ECO:0000313" key="23">
    <source>
        <dbReference type="EMBL" id="GKV50999.1"/>
    </source>
</evidence>
<dbReference type="SMART" id="SM00220">
    <property type="entry name" value="S_TKc"/>
    <property type="match status" value="1"/>
</dbReference>
<sequence>MEISVYLLVVTFLQIFLLSPCTAADTLREGDSLHVQKPADVLASENGVFNAGFYKVGENAFCFAVWFNVSSDPNRTVVWMANRDQPVNGKGSKLSLLRNGGFILTDAGGKTEWNVDSLSSHSVQLKLFNNGNLVLQTLDGKSTFWESFKFPTDTLLPNQEFTKDTNLISSRSRSNYSSGNYKFYFDNNNLLALLYQVPDITSVYWPPPFLLPWQSGRSTYNSSRVAIFDSSGNFRSSDELWFQAVDSGAGPLRRLTLDPDGNLRLYSLEETAGTWVVSWEAFGEPCKIHGICGQNSLCKYDRIRGTTCSCLPGFRIKNSQDWSQGCVPEFKDSCNKSDLGFVKLTHVEFYGFDKDYIVSSTLKSCEENCFKSCECKGFQFKSDRNCYFKMLLLNGYRSPSFEGDLYLKLPKSSIKSGENLYEDSRLACVDNPEVVTLNRTYSKGKQNGSLKFLVWFSIVVGVVEFIFIFLVWCILFRSNEDNKATVPVYTQVATGFRRYSYSELKKATNGFSEEIGRGGAGIVYKGELPDHRVAAIKSLHEAGQGEAEFLTEVCTISGLNHMNLMEMWGYCVEGKHRLLVYEYVEHGSLADNLSKNALNWAKRFEIAVSTAKGLAYLHEECLDWILHCDIKPQNILLDSNFQPKVADFGLSKLLNRGSLNGSGFSRIRGTRGYMAPEWVYNLPITSKVDVYSYGIVEGGDMLEPVYNVYCDEIEEVDFLSIHEESLMIQGMMAITKEEGQDGRSHSLREDDQEKKSLAKGKIIGYASAEKFEVKRQEARVIYVVLNKLLREEQKGENFMQPNKNLQLLEEIEGS</sequence>
<keyword evidence="6 19" id="KW-0732">Signal</keyword>
<evidence type="ECO:0000256" key="3">
    <source>
        <dbReference type="ARBA" id="ARBA00022536"/>
    </source>
</evidence>
<dbReference type="PROSITE" id="PS50927">
    <property type="entry name" value="BULB_LECTIN"/>
    <property type="match status" value="1"/>
</dbReference>
<evidence type="ECO:0000313" key="24">
    <source>
        <dbReference type="Proteomes" id="UP001054252"/>
    </source>
</evidence>
<dbReference type="FunFam" id="3.30.200.20:FF:000059">
    <property type="entry name" value="S-receptor-like serine/threonine-protein kinase"/>
    <property type="match status" value="1"/>
</dbReference>
<gene>
    <name evidence="23" type="ORF">SLEP1_g57677</name>
</gene>
<dbReference type="CDD" id="cd01098">
    <property type="entry name" value="PAN_AP_plant"/>
    <property type="match status" value="1"/>
</dbReference>
<feature type="domain" description="Apple" evidence="22">
    <location>
        <begin position="334"/>
        <end position="410"/>
    </location>
</feature>
<dbReference type="SUPFAM" id="SSF51110">
    <property type="entry name" value="alpha-D-mannose-specific plant lectins"/>
    <property type="match status" value="1"/>
</dbReference>
<dbReference type="InterPro" id="IPR000719">
    <property type="entry name" value="Prot_kinase_dom"/>
</dbReference>
<dbReference type="InterPro" id="IPR003609">
    <property type="entry name" value="Pan_app"/>
</dbReference>
<dbReference type="GO" id="GO:0005524">
    <property type="term" value="F:ATP binding"/>
    <property type="evidence" value="ECO:0007669"/>
    <property type="project" value="UniProtKB-KW"/>
</dbReference>
<comment type="similarity">
    <text evidence="17">Belongs to the protein kinase superfamily. Ser/Thr protein kinase family.</text>
</comment>
<feature type="domain" description="Bulb-type lectin" evidence="21">
    <location>
        <begin position="24"/>
        <end position="148"/>
    </location>
</feature>
<dbReference type="SMART" id="SM00473">
    <property type="entry name" value="PAN_AP"/>
    <property type="match status" value="1"/>
</dbReference>
<dbReference type="GO" id="GO:0048544">
    <property type="term" value="P:recognition of pollen"/>
    <property type="evidence" value="ECO:0007669"/>
    <property type="project" value="InterPro"/>
</dbReference>
<keyword evidence="12" id="KW-1015">Disulfide bond</keyword>
<evidence type="ECO:0000256" key="6">
    <source>
        <dbReference type="ARBA" id="ARBA00022729"/>
    </source>
</evidence>
<dbReference type="SMART" id="SM00108">
    <property type="entry name" value="B_lectin"/>
    <property type="match status" value="1"/>
</dbReference>
<keyword evidence="8 17" id="KW-0418">Kinase</keyword>
<evidence type="ECO:0000256" key="8">
    <source>
        <dbReference type="ARBA" id="ARBA00022777"/>
    </source>
</evidence>
<keyword evidence="3" id="KW-0245">EGF-like domain</keyword>
<organism evidence="23 24">
    <name type="scientific">Rubroshorea leprosula</name>
    <dbReference type="NCBI Taxonomy" id="152421"/>
    <lineage>
        <taxon>Eukaryota</taxon>
        <taxon>Viridiplantae</taxon>
        <taxon>Streptophyta</taxon>
        <taxon>Embryophyta</taxon>
        <taxon>Tracheophyta</taxon>
        <taxon>Spermatophyta</taxon>
        <taxon>Magnoliopsida</taxon>
        <taxon>eudicotyledons</taxon>
        <taxon>Gunneridae</taxon>
        <taxon>Pentapetalae</taxon>
        <taxon>rosids</taxon>
        <taxon>malvids</taxon>
        <taxon>Malvales</taxon>
        <taxon>Dipterocarpaceae</taxon>
        <taxon>Rubroshorea</taxon>
    </lineage>
</organism>
<feature type="signal peptide" evidence="19">
    <location>
        <begin position="1"/>
        <end position="23"/>
    </location>
</feature>
<dbReference type="PROSITE" id="PS00108">
    <property type="entry name" value="PROTEIN_KINASE_ST"/>
    <property type="match status" value="1"/>
</dbReference>
<keyword evidence="24" id="KW-1185">Reference proteome</keyword>
<keyword evidence="5 18" id="KW-0812">Transmembrane</keyword>
<evidence type="ECO:0000256" key="12">
    <source>
        <dbReference type="ARBA" id="ARBA00023157"/>
    </source>
</evidence>
<dbReference type="Gene3D" id="3.30.200.20">
    <property type="entry name" value="Phosphorylase Kinase, domain 1"/>
    <property type="match status" value="1"/>
</dbReference>
<name>A0AAV5MPD9_9ROSI</name>
<keyword evidence="4 17" id="KW-0808">Transferase</keyword>
<feature type="chain" id="PRO_5043461835" description="Receptor-like serine/threonine-protein kinase" evidence="19">
    <location>
        <begin position="24"/>
        <end position="814"/>
    </location>
</feature>
<evidence type="ECO:0000256" key="5">
    <source>
        <dbReference type="ARBA" id="ARBA00022692"/>
    </source>
</evidence>
<keyword evidence="14" id="KW-0325">Glycoprotein</keyword>
<dbReference type="PROSITE" id="PS50948">
    <property type="entry name" value="PAN"/>
    <property type="match status" value="1"/>
</dbReference>
<protein>
    <recommendedName>
        <fullName evidence="17">Receptor-like serine/threonine-protein kinase</fullName>
        <ecNumber evidence="17">2.7.11.1</ecNumber>
    </recommendedName>
</protein>
<dbReference type="Pfam" id="PF01453">
    <property type="entry name" value="B_lectin"/>
    <property type="match status" value="1"/>
</dbReference>
<evidence type="ECO:0000256" key="13">
    <source>
        <dbReference type="ARBA" id="ARBA00023170"/>
    </source>
</evidence>
<keyword evidence="11 18" id="KW-0472">Membrane</keyword>
<dbReference type="InterPro" id="IPR008271">
    <property type="entry name" value="Ser/Thr_kinase_AS"/>
</dbReference>
<evidence type="ECO:0000259" key="20">
    <source>
        <dbReference type="PROSITE" id="PS50011"/>
    </source>
</evidence>
<dbReference type="AlphaFoldDB" id="A0AAV5MPD9"/>
<feature type="domain" description="Protein kinase" evidence="20">
    <location>
        <begin position="509"/>
        <end position="771"/>
    </location>
</feature>
<proteinExistence type="inferred from homology"/>
<evidence type="ECO:0000256" key="16">
    <source>
        <dbReference type="ARBA" id="ARBA00048679"/>
    </source>
</evidence>
<evidence type="ECO:0000256" key="17">
    <source>
        <dbReference type="PIRNR" id="PIRNR000641"/>
    </source>
</evidence>
<dbReference type="FunFam" id="1.10.510.10:FF:001424">
    <property type="entry name" value="Protein kinase superfamily protein"/>
    <property type="match status" value="1"/>
</dbReference>
<evidence type="ECO:0000256" key="9">
    <source>
        <dbReference type="ARBA" id="ARBA00022840"/>
    </source>
</evidence>
<keyword evidence="9 17" id="KW-0067">ATP-binding</keyword>
<evidence type="ECO:0000259" key="21">
    <source>
        <dbReference type="PROSITE" id="PS50927"/>
    </source>
</evidence>
<dbReference type="Pfam" id="PF00069">
    <property type="entry name" value="Pkinase"/>
    <property type="match status" value="1"/>
</dbReference>
<accession>A0AAV5MPD9</accession>
<dbReference type="CDD" id="cd00028">
    <property type="entry name" value="B_lectin"/>
    <property type="match status" value="1"/>
</dbReference>
<dbReference type="EMBL" id="BPVZ01000420">
    <property type="protein sequence ID" value="GKV50999.1"/>
    <property type="molecule type" value="Genomic_DNA"/>
</dbReference>
<evidence type="ECO:0000256" key="18">
    <source>
        <dbReference type="SAM" id="Phobius"/>
    </source>
</evidence>
<comment type="subcellular location">
    <subcellularLocation>
        <location evidence="1">Membrane</location>
        <topology evidence="1">Single-pass type I membrane protein</topology>
    </subcellularLocation>
</comment>
<dbReference type="Gene3D" id="2.90.10.10">
    <property type="entry name" value="Bulb-type lectin domain"/>
    <property type="match status" value="2"/>
</dbReference>
<dbReference type="InterPro" id="IPR036426">
    <property type="entry name" value="Bulb-type_lectin_dom_sf"/>
</dbReference>
<evidence type="ECO:0000256" key="7">
    <source>
        <dbReference type="ARBA" id="ARBA00022741"/>
    </source>
</evidence>
<dbReference type="PROSITE" id="PS50011">
    <property type="entry name" value="PROTEIN_KINASE_DOM"/>
    <property type="match status" value="1"/>
</dbReference>
<dbReference type="CDD" id="cd00053">
    <property type="entry name" value="EGF"/>
    <property type="match status" value="1"/>
</dbReference>
<dbReference type="Proteomes" id="UP001054252">
    <property type="component" value="Unassembled WGS sequence"/>
</dbReference>